<dbReference type="PROSITE" id="PS00953">
    <property type="entry name" value="GLYCOSYL_HYDROL_F25_1"/>
    <property type="match status" value="1"/>
</dbReference>
<dbReference type="InterPro" id="IPR018077">
    <property type="entry name" value="Glyco_hydro_fam25_subgr"/>
</dbReference>
<dbReference type="SMART" id="SM00641">
    <property type="entry name" value="Glyco_25"/>
    <property type="match status" value="1"/>
</dbReference>
<keyword evidence="5" id="KW-0812">Transmembrane</keyword>
<keyword evidence="5" id="KW-1133">Transmembrane helix</keyword>
<dbReference type="InterPro" id="IPR008270">
    <property type="entry name" value="Glyco_hydro_25_AS"/>
</dbReference>
<comment type="catalytic activity">
    <reaction evidence="4">
        <text>Hydrolysis of (1-&gt;4)-beta-linkages between N-acetylmuramic acid and N-acetyl-D-glucosamine residues in a peptidoglycan and between N-acetyl-D-glucosamine residues in chitodextrins.</text>
        <dbReference type="EC" id="3.2.1.17"/>
    </reaction>
</comment>
<dbReference type="OrthoDB" id="287365at2"/>
<organism evidence="6 7">
    <name type="scientific">Quadrisphaera setariae</name>
    <dbReference type="NCBI Taxonomy" id="2593304"/>
    <lineage>
        <taxon>Bacteria</taxon>
        <taxon>Bacillati</taxon>
        <taxon>Actinomycetota</taxon>
        <taxon>Actinomycetes</taxon>
        <taxon>Kineosporiales</taxon>
        <taxon>Kineosporiaceae</taxon>
        <taxon>Quadrisphaera</taxon>
    </lineage>
</organism>
<feature type="transmembrane region" description="Helical" evidence="5">
    <location>
        <begin position="20"/>
        <end position="40"/>
    </location>
</feature>
<evidence type="ECO:0000313" key="7">
    <source>
        <dbReference type="Proteomes" id="UP000321234"/>
    </source>
</evidence>
<evidence type="ECO:0000256" key="3">
    <source>
        <dbReference type="ARBA" id="ARBA00023295"/>
    </source>
</evidence>
<evidence type="ECO:0000256" key="2">
    <source>
        <dbReference type="ARBA" id="ARBA00022801"/>
    </source>
</evidence>
<dbReference type="Pfam" id="PF01183">
    <property type="entry name" value="Glyco_hydro_25"/>
    <property type="match status" value="1"/>
</dbReference>
<dbReference type="SUPFAM" id="SSF51445">
    <property type="entry name" value="(Trans)glycosidases"/>
    <property type="match status" value="1"/>
</dbReference>
<evidence type="ECO:0000256" key="5">
    <source>
        <dbReference type="SAM" id="Phobius"/>
    </source>
</evidence>
<dbReference type="AlphaFoldDB" id="A0A5C8Z317"/>
<dbReference type="EMBL" id="VKAC01000019">
    <property type="protein sequence ID" value="TXR51649.1"/>
    <property type="molecule type" value="Genomic_DNA"/>
</dbReference>
<proteinExistence type="inferred from homology"/>
<dbReference type="GO" id="GO:0016998">
    <property type="term" value="P:cell wall macromolecule catabolic process"/>
    <property type="evidence" value="ECO:0007669"/>
    <property type="project" value="InterPro"/>
</dbReference>
<evidence type="ECO:0000256" key="4">
    <source>
        <dbReference type="RuleBase" id="RU361176"/>
    </source>
</evidence>
<dbReference type="PANTHER" id="PTHR34135">
    <property type="entry name" value="LYSOZYME"/>
    <property type="match status" value="1"/>
</dbReference>
<accession>A0A5C8Z317</accession>
<dbReference type="EC" id="3.2.1.17" evidence="4"/>
<comment type="similarity">
    <text evidence="1 4">Belongs to the glycosyl hydrolase 25 family.</text>
</comment>
<comment type="caution">
    <text evidence="6">The sequence shown here is derived from an EMBL/GenBank/DDBJ whole genome shotgun (WGS) entry which is preliminary data.</text>
</comment>
<name>A0A5C8Z317_9ACTN</name>
<keyword evidence="5" id="KW-0472">Membrane</keyword>
<dbReference type="GO" id="GO:0016052">
    <property type="term" value="P:carbohydrate catabolic process"/>
    <property type="evidence" value="ECO:0007669"/>
    <property type="project" value="TreeGrafter"/>
</dbReference>
<dbReference type="Proteomes" id="UP000321234">
    <property type="component" value="Unassembled WGS sequence"/>
</dbReference>
<evidence type="ECO:0000256" key="1">
    <source>
        <dbReference type="ARBA" id="ARBA00010646"/>
    </source>
</evidence>
<gene>
    <name evidence="6" type="ORF">FMM08_21705</name>
</gene>
<evidence type="ECO:0000313" key="6">
    <source>
        <dbReference type="EMBL" id="TXR51649.1"/>
    </source>
</evidence>
<dbReference type="InterPro" id="IPR002053">
    <property type="entry name" value="Glyco_hydro_25"/>
</dbReference>
<keyword evidence="7" id="KW-1185">Reference proteome</keyword>
<protein>
    <recommendedName>
        <fullName evidence="4">Lysozyme</fullName>
        <ecNumber evidence="4">3.2.1.17</ecNumber>
    </recommendedName>
</protein>
<dbReference type="PANTHER" id="PTHR34135:SF2">
    <property type="entry name" value="LYSOZYME"/>
    <property type="match status" value="1"/>
</dbReference>
<keyword evidence="2 4" id="KW-0378">Hydrolase</keyword>
<sequence>MDLQRDEETPRAQRRYRSRWAALAVVVLVVAIGVVAFVAVPHHRPSLRAGEVHGVDVSNHQGAIDWPAVAADGIDFAYVKASEGGDFTDDRFSENWRGAQQAGLERGAYHFFTLCRPGADQAEHFLRTVAPEASALPPAVDLELAGNCAARPAREAVYAELDTFLAAVEAEWGRPAVLYVGEDWGGQYPVLDRSERPRWLVSFIGRPDQRWTVWQYAWWGRVDGMDGRVDLDVARLAELTAPAGIPAG</sequence>
<reference evidence="6 7" key="1">
    <citation type="submission" date="2019-07" db="EMBL/GenBank/DDBJ databases">
        <title>Quadrisphaera sp. strain DD2A genome sequencing and assembly.</title>
        <authorList>
            <person name="Kim I."/>
        </authorList>
    </citation>
    <scope>NUCLEOTIDE SEQUENCE [LARGE SCALE GENOMIC DNA]</scope>
    <source>
        <strain evidence="6 7">DD2A</strain>
    </source>
</reference>
<dbReference type="RefSeq" id="WP_147928443.1">
    <property type="nucleotide sequence ID" value="NZ_VKAC01000019.1"/>
</dbReference>
<keyword evidence="3 4" id="KW-0326">Glycosidase</keyword>
<dbReference type="Gene3D" id="3.20.20.80">
    <property type="entry name" value="Glycosidases"/>
    <property type="match status" value="1"/>
</dbReference>
<dbReference type="GO" id="GO:0003796">
    <property type="term" value="F:lysozyme activity"/>
    <property type="evidence" value="ECO:0007669"/>
    <property type="project" value="UniProtKB-EC"/>
</dbReference>
<dbReference type="InterPro" id="IPR017853">
    <property type="entry name" value="GH"/>
</dbReference>
<dbReference type="PROSITE" id="PS51904">
    <property type="entry name" value="GLYCOSYL_HYDROL_F25_2"/>
    <property type="match status" value="1"/>
</dbReference>
<dbReference type="GO" id="GO:0009253">
    <property type="term" value="P:peptidoglycan catabolic process"/>
    <property type="evidence" value="ECO:0007669"/>
    <property type="project" value="InterPro"/>
</dbReference>